<dbReference type="Proteomes" id="UP000625527">
    <property type="component" value="Unassembled WGS sequence"/>
</dbReference>
<keyword evidence="3" id="KW-1185">Reference proteome</keyword>
<dbReference type="PANTHER" id="PTHR35010:SF2">
    <property type="entry name" value="BLL4672 PROTEIN"/>
    <property type="match status" value="1"/>
</dbReference>
<reference evidence="2 3" key="1">
    <citation type="submission" date="2020-10" db="EMBL/GenBank/DDBJ databases">
        <title>Myceligenerans pegani sp. nov., an endophytic actinomycete isolated from Peganum harmala L. in Xinjiang, China.</title>
        <authorList>
            <person name="Xin L."/>
        </authorList>
    </citation>
    <scope>NUCLEOTIDE SEQUENCE [LARGE SCALE GENOMIC DNA]</scope>
    <source>
        <strain evidence="2 3">TRM65318</strain>
    </source>
</reference>
<dbReference type="SUPFAM" id="SSF47413">
    <property type="entry name" value="lambda repressor-like DNA-binding domains"/>
    <property type="match status" value="1"/>
</dbReference>
<organism evidence="2 3">
    <name type="scientific">Myceligenerans pegani</name>
    <dbReference type="NCBI Taxonomy" id="2776917"/>
    <lineage>
        <taxon>Bacteria</taxon>
        <taxon>Bacillati</taxon>
        <taxon>Actinomycetota</taxon>
        <taxon>Actinomycetes</taxon>
        <taxon>Micrococcales</taxon>
        <taxon>Promicromonosporaceae</taxon>
        <taxon>Myceligenerans</taxon>
    </lineage>
</organism>
<dbReference type="Pfam" id="PF17765">
    <property type="entry name" value="MLTR_LBD"/>
    <property type="match status" value="1"/>
</dbReference>
<evidence type="ECO:0000313" key="2">
    <source>
        <dbReference type="EMBL" id="MBE1878393.1"/>
    </source>
</evidence>
<dbReference type="InterPro" id="IPR010982">
    <property type="entry name" value="Lambda_DNA-bd_dom_sf"/>
</dbReference>
<evidence type="ECO:0000259" key="1">
    <source>
        <dbReference type="SMART" id="SM00530"/>
    </source>
</evidence>
<dbReference type="InterPro" id="IPR001387">
    <property type="entry name" value="Cro/C1-type_HTH"/>
</dbReference>
<proteinExistence type="predicted"/>
<dbReference type="InterPro" id="IPR041413">
    <property type="entry name" value="MLTR_LBD"/>
</dbReference>
<accession>A0ABR9N5M2</accession>
<comment type="caution">
    <text evidence="2">The sequence shown here is derived from an EMBL/GenBank/DDBJ whole genome shotgun (WGS) entry which is preliminary data.</text>
</comment>
<sequence>MDRLALANFLRRRRAQLRPSDVGLPPGTRRRTPGLRRDEVAQLAGMSNDYYTRLEQARGANPSEVIVASLARTLRCDDDARDHLFRLAGFVPPARPNRRRIRPGVMSLVEHLGDVPACIATDLHEILWLNDLAETVLGMDLDRHTGLARNYTWRLFTDATVRGRFAADDWPRFAAVQVSDLRAAYARNTGGGDTAYADQLVADLLARSAEFRELWDRHEVAIRYTESKRMFHPVVGDLPLTCEIITPEPGLKVIAYFPTERTDAREKLDILRAGVGTRHPVSA</sequence>
<dbReference type="PANTHER" id="PTHR35010">
    <property type="entry name" value="BLL4672 PROTEIN-RELATED"/>
    <property type="match status" value="1"/>
</dbReference>
<name>A0ABR9N5M2_9MICO</name>
<dbReference type="CDD" id="cd00093">
    <property type="entry name" value="HTH_XRE"/>
    <property type="match status" value="1"/>
</dbReference>
<dbReference type="Gene3D" id="1.10.260.40">
    <property type="entry name" value="lambda repressor-like DNA-binding domains"/>
    <property type="match status" value="1"/>
</dbReference>
<dbReference type="Gene3D" id="3.30.450.180">
    <property type="match status" value="1"/>
</dbReference>
<gene>
    <name evidence="2" type="ORF">IHE71_22100</name>
</gene>
<feature type="domain" description="HTH cro/C1-type" evidence="1">
    <location>
        <begin position="9"/>
        <end position="81"/>
    </location>
</feature>
<dbReference type="EMBL" id="JADAQT010000108">
    <property type="protein sequence ID" value="MBE1878393.1"/>
    <property type="molecule type" value="Genomic_DNA"/>
</dbReference>
<dbReference type="SMART" id="SM00530">
    <property type="entry name" value="HTH_XRE"/>
    <property type="match status" value="1"/>
</dbReference>
<protein>
    <submittedName>
        <fullName evidence="2">Helix-turn-helix domain-containing protein</fullName>
    </submittedName>
</protein>
<dbReference type="Pfam" id="PF13560">
    <property type="entry name" value="HTH_31"/>
    <property type="match status" value="1"/>
</dbReference>
<evidence type="ECO:0000313" key="3">
    <source>
        <dbReference type="Proteomes" id="UP000625527"/>
    </source>
</evidence>